<organism evidence="2 3">
    <name type="scientific">Edwardsiella phage pEt-SU</name>
    <dbReference type="NCBI Taxonomy" id="2562142"/>
    <lineage>
        <taxon>Viruses</taxon>
        <taxon>Duplodnaviria</taxon>
        <taxon>Heunggongvirae</taxon>
        <taxon>Uroviricota</taxon>
        <taxon>Caudoviricetes</taxon>
        <taxon>Chimalliviridae</taxon>
        <taxon>Petsuvirus</taxon>
        <taxon>Petsuvirus pEtSU</taxon>
    </lineage>
</organism>
<evidence type="ECO:0000313" key="2">
    <source>
        <dbReference type="EMBL" id="QBZ70770.1"/>
    </source>
</evidence>
<evidence type="ECO:0000313" key="3">
    <source>
        <dbReference type="Proteomes" id="UP000297195"/>
    </source>
</evidence>
<protein>
    <submittedName>
        <fullName evidence="2">Putative virion structural protein</fullName>
    </submittedName>
</protein>
<gene>
    <name evidence="2" type="ORF">pETSU_189</name>
</gene>
<dbReference type="Proteomes" id="UP000297195">
    <property type="component" value="Segment"/>
</dbReference>
<proteinExistence type="predicted"/>
<evidence type="ECO:0000256" key="1">
    <source>
        <dbReference type="SAM" id="MobiDB-lite"/>
    </source>
</evidence>
<reference evidence="2 3" key="1">
    <citation type="submission" date="2019-03" db="EMBL/GenBank/DDBJ databases">
        <authorList>
            <person name="Kim S.G."/>
            <person name="Park S.C."/>
        </authorList>
    </citation>
    <scope>NUCLEOTIDE SEQUENCE [LARGE SCALE GENOMIC DNA]</scope>
</reference>
<sequence>MKNRKEIEADVLFLAERFTQGKGNVELYTELFGRLEDAQFKEFWNKICDSGFIPMFVDNFNMKEAINYDHMVKVAIELDIPLEQQLIITDPDTGLEHTTPETYLVGIAEVRKQRQLQTKKFGAAKHDHETEDLTGQPTGASKAGGISNPEIQVLLSLGLPTLAKELADVRGGDAGAYRAYKSDILTSGVASTESALQRGTGVKSLQTAHYLLRGQHLDNDLDSRN</sequence>
<keyword evidence="3" id="KW-1185">Reference proteome</keyword>
<feature type="region of interest" description="Disordered" evidence="1">
    <location>
        <begin position="122"/>
        <end position="145"/>
    </location>
</feature>
<dbReference type="EMBL" id="MK689364">
    <property type="protein sequence ID" value="QBZ70770.1"/>
    <property type="molecule type" value="Genomic_DNA"/>
</dbReference>
<name>A0A4D6DWQ3_9CAUD</name>
<accession>A0A4D6DWQ3</accession>